<sequence>MGHSLPGLRPTMPECLRQKLQRQRPHALVAFAKNASSANYVERGRAATHQKTGQARVADDGWGDFSLSQTAEQLEREQELLDAEAAAAANATTQPQAESAELSQSSPPTYGLSGFQAKQAHAAGTNVPPQGVTATWHSSTDSDKVPSSPDPKNAAGLPFVDKSVQKDSLDATGSTGVTDLMEAAAQASAEARLGNRQRDQARRGIDAAASSSSRSVITHSDSQDASRSDLALETLPESMERLSARRAPKRSTFIPMSDFGDSDVEMDDQDASPEQRQPEAAGVRRGHSSENLSHLSPSAPSIPEGMSLPFLFPSTSSLSSSSHLVGESSASNGQSGPAPSMGESCTLSSTSNGSIGKHDERQNAPTGYASIPRFETATPPMPEPAHITHEASVPNELGSEEASRSKSHPPPYRFKRPPAPPTSPSKVSLRRIMRREQPPRPVGSTSGSVQLHKSADASRPSSSKTAADGNDESEGAHKRLTGAHVTTAAPAHKADQARSSENLLAEKPKPIARVADQHEEKSIEKKLTAKRKAERKEAARKRYEMRMAMIED</sequence>
<keyword evidence="3" id="KW-1185">Reference proteome</keyword>
<organism evidence="2 3">
    <name type="scientific">Ceraceosorus guamensis</name>
    <dbReference type="NCBI Taxonomy" id="1522189"/>
    <lineage>
        <taxon>Eukaryota</taxon>
        <taxon>Fungi</taxon>
        <taxon>Dikarya</taxon>
        <taxon>Basidiomycota</taxon>
        <taxon>Ustilaginomycotina</taxon>
        <taxon>Exobasidiomycetes</taxon>
        <taxon>Ceraceosorales</taxon>
        <taxon>Ceraceosoraceae</taxon>
        <taxon>Ceraceosorus</taxon>
    </lineage>
</organism>
<feature type="compositionally biased region" description="Pro residues" evidence="1">
    <location>
        <begin position="408"/>
        <end position="423"/>
    </location>
</feature>
<dbReference type="Proteomes" id="UP000245783">
    <property type="component" value="Unassembled WGS sequence"/>
</dbReference>
<dbReference type="OrthoDB" id="10490611at2759"/>
<feature type="compositionally biased region" description="Basic and acidic residues" evidence="1">
    <location>
        <begin position="492"/>
        <end position="527"/>
    </location>
</feature>
<feature type="region of interest" description="Disordered" evidence="1">
    <location>
        <begin position="188"/>
        <end position="540"/>
    </location>
</feature>
<protein>
    <submittedName>
        <fullName evidence="2">Uncharacterized protein</fullName>
    </submittedName>
</protein>
<evidence type="ECO:0000313" key="3">
    <source>
        <dbReference type="Proteomes" id="UP000245783"/>
    </source>
</evidence>
<dbReference type="InParanoid" id="A0A316W6Z8"/>
<evidence type="ECO:0000313" key="2">
    <source>
        <dbReference type="EMBL" id="PWN45384.1"/>
    </source>
</evidence>
<feature type="compositionally biased region" description="Basic and acidic residues" evidence="1">
    <location>
        <begin position="196"/>
        <end position="205"/>
    </location>
</feature>
<feature type="compositionally biased region" description="Acidic residues" evidence="1">
    <location>
        <begin position="260"/>
        <end position="271"/>
    </location>
</feature>
<feature type="compositionally biased region" description="Polar residues" evidence="1">
    <location>
        <begin position="332"/>
        <end position="354"/>
    </location>
</feature>
<dbReference type="RefSeq" id="XP_025372544.1">
    <property type="nucleotide sequence ID" value="XM_025510771.1"/>
</dbReference>
<gene>
    <name evidence="2" type="ORF">IE81DRAFT_189614</name>
</gene>
<name>A0A316W6Z8_9BASI</name>
<evidence type="ECO:0000256" key="1">
    <source>
        <dbReference type="SAM" id="MobiDB-lite"/>
    </source>
</evidence>
<reference evidence="2 3" key="1">
    <citation type="journal article" date="2018" name="Mol. Biol. Evol.">
        <title>Broad Genomic Sampling Reveals a Smut Pathogenic Ancestry of the Fungal Clade Ustilaginomycotina.</title>
        <authorList>
            <person name="Kijpornyongpan T."/>
            <person name="Mondo S.J."/>
            <person name="Barry K."/>
            <person name="Sandor L."/>
            <person name="Lee J."/>
            <person name="Lipzen A."/>
            <person name="Pangilinan J."/>
            <person name="LaButti K."/>
            <person name="Hainaut M."/>
            <person name="Henrissat B."/>
            <person name="Grigoriev I.V."/>
            <person name="Spatafora J.W."/>
            <person name="Aime M.C."/>
        </authorList>
    </citation>
    <scope>NUCLEOTIDE SEQUENCE [LARGE SCALE GENOMIC DNA]</scope>
    <source>
        <strain evidence="2 3">MCA 4658</strain>
    </source>
</reference>
<dbReference type="EMBL" id="KZ819355">
    <property type="protein sequence ID" value="PWN45384.1"/>
    <property type="molecule type" value="Genomic_DNA"/>
</dbReference>
<proteinExistence type="predicted"/>
<dbReference type="AlphaFoldDB" id="A0A316W6Z8"/>
<feature type="compositionally biased region" description="Low complexity" evidence="1">
    <location>
        <begin position="87"/>
        <end position="98"/>
    </location>
</feature>
<feature type="compositionally biased region" description="Polar residues" evidence="1">
    <location>
        <begin position="209"/>
        <end position="220"/>
    </location>
</feature>
<feature type="region of interest" description="Disordered" evidence="1">
    <location>
        <begin position="87"/>
        <end position="161"/>
    </location>
</feature>
<dbReference type="GeneID" id="37032641"/>
<feature type="compositionally biased region" description="Low complexity" evidence="1">
    <location>
        <begin position="307"/>
        <end position="331"/>
    </location>
</feature>
<accession>A0A316W6Z8</accession>
<feature type="compositionally biased region" description="Polar residues" evidence="1">
    <location>
        <begin position="289"/>
        <end position="299"/>
    </location>
</feature>